<organism evidence="1 2">
    <name type="scientific">Pontivivens insulae</name>
    <dbReference type="NCBI Taxonomy" id="1639689"/>
    <lineage>
        <taxon>Bacteria</taxon>
        <taxon>Pseudomonadati</taxon>
        <taxon>Pseudomonadota</taxon>
        <taxon>Alphaproteobacteria</taxon>
        <taxon>Rhodobacterales</taxon>
        <taxon>Paracoccaceae</taxon>
        <taxon>Pontivivens</taxon>
    </lineage>
</organism>
<name>A0A2R8AE17_9RHOB</name>
<dbReference type="Proteomes" id="UP000244932">
    <property type="component" value="Unassembled WGS sequence"/>
</dbReference>
<evidence type="ECO:0000313" key="1">
    <source>
        <dbReference type="EMBL" id="SPF30484.1"/>
    </source>
</evidence>
<dbReference type="OrthoDB" id="7157988at2"/>
<sequence>MSRAEEIRNSIIASFRAGEQREAPYRHWLIDNVLPADVAAEVAELPYEAPALEIEGGTREANNKTRKYFDADSIAKYDVAADVATALQSPEMIAAVEDIFETDLTDTYLRIEYAQDTQGFWLQPHTDIGVKKFTFLLYLSEGEGHEKLGTDIYADADTHVGASPFARNAAMIFVPADNTWHGFEPREIKGVRKSLIVNYVTKDWRAVEQLAFPGEFVKTAA</sequence>
<protein>
    <recommendedName>
        <fullName evidence="3">2OG-Fe(II) oxygenase</fullName>
    </recommendedName>
</protein>
<keyword evidence="2" id="KW-1185">Reference proteome</keyword>
<evidence type="ECO:0008006" key="3">
    <source>
        <dbReference type="Google" id="ProtNLM"/>
    </source>
</evidence>
<dbReference type="EMBL" id="OMKW01000003">
    <property type="protein sequence ID" value="SPF30484.1"/>
    <property type="molecule type" value="Genomic_DNA"/>
</dbReference>
<dbReference type="Gene3D" id="2.60.120.620">
    <property type="entry name" value="q2cbj1_9rhob like domain"/>
    <property type="match status" value="1"/>
</dbReference>
<reference evidence="1 2" key="1">
    <citation type="submission" date="2018-03" db="EMBL/GenBank/DDBJ databases">
        <authorList>
            <person name="Keele B.F."/>
        </authorList>
    </citation>
    <scope>NUCLEOTIDE SEQUENCE [LARGE SCALE GENOMIC DNA]</scope>
    <source>
        <strain evidence="1 2">CeCT 8812</strain>
    </source>
</reference>
<dbReference type="AlphaFoldDB" id="A0A2R8AE17"/>
<evidence type="ECO:0000313" key="2">
    <source>
        <dbReference type="Proteomes" id="UP000244932"/>
    </source>
</evidence>
<proteinExistence type="predicted"/>
<accession>A0A2R8AE17</accession>
<dbReference type="RefSeq" id="WP_108783167.1">
    <property type="nucleotide sequence ID" value="NZ_OMKW01000003.1"/>
</dbReference>
<gene>
    <name evidence="1" type="ORF">POI8812_02822</name>
</gene>